<dbReference type="GO" id="GO:0015628">
    <property type="term" value="P:protein secretion by the type II secretion system"/>
    <property type="evidence" value="ECO:0007669"/>
    <property type="project" value="InterPro"/>
</dbReference>
<organism evidence="3 4">
    <name type="scientific">Methylomonas methanica (strain DSM 25384 / MC09)</name>
    <dbReference type="NCBI Taxonomy" id="857087"/>
    <lineage>
        <taxon>Bacteria</taxon>
        <taxon>Pseudomonadati</taxon>
        <taxon>Pseudomonadota</taxon>
        <taxon>Gammaproteobacteria</taxon>
        <taxon>Methylococcales</taxon>
        <taxon>Methylococcaceae</taxon>
        <taxon>Methylomonas</taxon>
    </lineage>
</organism>
<dbReference type="Proteomes" id="UP000008888">
    <property type="component" value="Chromosome"/>
</dbReference>
<dbReference type="Pfam" id="PF16732">
    <property type="entry name" value="ComP_DUS"/>
    <property type="match status" value="1"/>
</dbReference>
<name>G0A6S9_METMM</name>
<dbReference type="GO" id="GO:0015627">
    <property type="term" value="C:type II protein secretion system complex"/>
    <property type="evidence" value="ECO:0007669"/>
    <property type="project" value="InterPro"/>
</dbReference>
<protein>
    <submittedName>
        <fullName evidence="3">Tfp pilus assembly protein PilE</fullName>
    </submittedName>
</protein>
<dbReference type="RefSeq" id="WP_013818794.1">
    <property type="nucleotide sequence ID" value="NC_015572.1"/>
</dbReference>
<dbReference type="OrthoDB" id="5296638at2"/>
<dbReference type="SUPFAM" id="SSF54523">
    <property type="entry name" value="Pili subunits"/>
    <property type="match status" value="1"/>
</dbReference>
<evidence type="ECO:0000256" key="1">
    <source>
        <dbReference type="ARBA" id="ARBA00022481"/>
    </source>
</evidence>
<gene>
    <name evidence="3" type="ordered locus">Metme_2145</name>
</gene>
<dbReference type="NCBIfam" id="TIGR02532">
    <property type="entry name" value="IV_pilin_GFxxxE"/>
    <property type="match status" value="1"/>
</dbReference>
<dbReference type="KEGG" id="mmt:Metme_2145"/>
<dbReference type="InterPro" id="IPR045584">
    <property type="entry name" value="Pilin-like"/>
</dbReference>
<dbReference type="eggNOG" id="COG4968">
    <property type="taxonomic scope" value="Bacteria"/>
</dbReference>
<dbReference type="HOGENOM" id="CLU_091705_6_1_6"/>
<accession>G0A6S9</accession>
<dbReference type="GO" id="GO:0043683">
    <property type="term" value="P:type IV pilus assembly"/>
    <property type="evidence" value="ECO:0007669"/>
    <property type="project" value="InterPro"/>
</dbReference>
<evidence type="ECO:0000313" key="4">
    <source>
        <dbReference type="Proteomes" id="UP000008888"/>
    </source>
</evidence>
<reference key="2">
    <citation type="submission" date="2011-05" db="EMBL/GenBank/DDBJ databases">
        <title>Complete genome sequence of the aerobic marine methanotroph Methylomonas methanica MC09.</title>
        <authorList>
            <person name="Boden R."/>
            <person name="Cunliffe M."/>
            <person name="Scanlan J."/>
            <person name="Moussard H."/>
            <person name="Kits K.D."/>
            <person name="Klotz M."/>
            <person name="Jetten M."/>
            <person name="Vuilleumier S."/>
            <person name="Han J."/>
            <person name="Peters L."/>
            <person name="Mikhailova N."/>
            <person name="Teshima H."/>
            <person name="Tapia R."/>
            <person name="Kyrpides N."/>
            <person name="Ivanova N."/>
            <person name="Pagani I."/>
            <person name="Cheng J.-F."/>
            <person name="Goodwin L."/>
            <person name="Han C."/>
            <person name="Hauser L."/>
            <person name="Land M."/>
            <person name="Lapidus A."/>
            <person name="Lucas S."/>
            <person name="Pitluck S."/>
            <person name="Woyke T."/>
            <person name="Stein L.Y."/>
            <person name="Murrell C."/>
        </authorList>
    </citation>
    <scope>NUCLEOTIDE SEQUENCE</scope>
    <source>
        <strain>MC09</strain>
    </source>
</reference>
<keyword evidence="4" id="KW-1185">Reference proteome</keyword>
<dbReference type="EMBL" id="CP002738">
    <property type="protein sequence ID" value="AEG00550.1"/>
    <property type="molecule type" value="Genomic_DNA"/>
</dbReference>
<dbReference type="InterPro" id="IPR031982">
    <property type="entry name" value="PilE-like"/>
</dbReference>
<dbReference type="InterPro" id="IPR012902">
    <property type="entry name" value="N_methyl_site"/>
</dbReference>
<dbReference type="PANTHER" id="PTHR30093">
    <property type="entry name" value="GENERAL SECRETION PATHWAY PROTEIN G"/>
    <property type="match status" value="1"/>
</dbReference>
<reference evidence="4" key="3">
    <citation type="submission" date="2011-05" db="EMBL/GenBank/DDBJ databases">
        <title>Complete sequence of Methylomonas methanica MC09.</title>
        <authorList>
            <consortium name="US DOE Joint Genome Institute"/>
            <person name="Lucas S."/>
            <person name="Han J."/>
            <person name="Lapidus A."/>
            <person name="Cheng J.-F."/>
            <person name="Goodwin L."/>
            <person name="Pitluck S."/>
            <person name="Peters L."/>
            <person name="Mikhailova N."/>
            <person name="Teshima H."/>
            <person name="Han C."/>
            <person name="Tapia R."/>
            <person name="Land M."/>
            <person name="Hauser L."/>
            <person name="Kyrpides N."/>
            <person name="Ivanova N."/>
            <person name="Pagani I."/>
            <person name="Stein L."/>
            <person name="Woyke T."/>
        </authorList>
    </citation>
    <scope>NUCLEOTIDE SEQUENCE [LARGE SCALE GENOMIC DNA]</scope>
    <source>
        <strain evidence="4">MC09</strain>
    </source>
</reference>
<dbReference type="STRING" id="857087.Metme_2145"/>
<keyword evidence="1" id="KW-0488">Methylation</keyword>
<dbReference type="Gene3D" id="3.30.700.10">
    <property type="entry name" value="Glycoprotein, Type 4 Pilin"/>
    <property type="match status" value="1"/>
</dbReference>
<proteinExistence type="predicted"/>
<dbReference type="PANTHER" id="PTHR30093:SF47">
    <property type="entry name" value="TYPE IV PILUS NON-CORE MINOR PILIN PILE"/>
    <property type="match status" value="1"/>
</dbReference>
<keyword evidence="2" id="KW-0812">Transmembrane</keyword>
<dbReference type="InterPro" id="IPR000983">
    <property type="entry name" value="Bac_GSPG_pilin"/>
</dbReference>
<dbReference type="Pfam" id="PF07963">
    <property type="entry name" value="N_methyl"/>
    <property type="match status" value="1"/>
</dbReference>
<sequence length="139" mass="14762">MKTQKAFTLIELMIAVAVIGILAGIAYPSYQDSVMKSRRRDAQGALLGLANAMERHFTETNSYLGAADADDKPTIYATQSPVDGGTAYYNLTITATDTTFTLQATRTGAQSGDKCGELTLTNTGARGYTGTGVTTTDCW</sequence>
<dbReference type="AlphaFoldDB" id="G0A6S9"/>
<evidence type="ECO:0000256" key="2">
    <source>
        <dbReference type="SAM" id="Phobius"/>
    </source>
</evidence>
<feature type="transmembrane region" description="Helical" evidence="2">
    <location>
        <begin position="6"/>
        <end position="30"/>
    </location>
</feature>
<keyword evidence="2" id="KW-1133">Transmembrane helix</keyword>
<evidence type="ECO:0000313" key="3">
    <source>
        <dbReference type="EMBL" id="AEG00550.1"/>
    </source>
</evidence>
<keyword evidence="2" id="KW-0472">Membrane</keyword>
<dbReference type="PRINTS" id="PR00813">
    <property type="entry name" value="BCTERIALGSPG"/>
</dbReference>
<reference evidence="3 4" key="1">
    <citation type="journal article" date="2011" name="J. Bacteriol.">
        <title>Complete Genome Sequence of the Aerobic Marine Methanotroph Methylomonas methanica MC09.</title>
        <authorList>
            <person name="Boden R."/>
            <person name="Cunliffe M."/>
            <person name="Scanlan J."/>
            <person name="Moussard H."/>
            <person name="Kits K.D."/>
            <person name="Klotz M.G."/>
            <person name="Jetten M.S."/>
            <person name="Vuilleumier S."/>
            <person name="Han J."/>
            <person name="Peters L."/>
            <person name="Mikhailova N."/>
            <person name="Teshima H."/>
            <person name="Tapia R."/>
            <person name="Kyrpides N."/>
            <person name="Ivanova N."/>
            <person name="Pagani I."/>
            <person name="Cheng J.F."/>
            <person name="Goodwin L."/>
            <person name="Han C."/>
            <person name="Hauser L."/>
            <person name="Land M.L."/>
            <person name="Lapidus A."/>
            <person name="Lucas S."/>
            <person name="Pitluck S."/>
            <person name="Woyke T."/>
            <person name="Stein L."/>
            <person name="Murrell J.C."/>
        </authorList>
    </citation>
    <scope>NUCLEOTIDE SEQUENCE [LARGE SCALE GENOMIC DNA]</scope>
    <source>
        <strain evidence="3 4">MC09</strain>
    </source>
</reference>